<keyword evidence="2" id="KW-0694">RNA-binding</keyword>
<dbReference type="GO" id="GO:0006398">
    <property type="term" value="P:mRNA 3'-end processing by stem-loop binding and cleavage"/>
    <property type="evidence" value="ECO:0007669"/>
    <property type="project" value="TreeGrafter"/>
</dbReference>
<dbReference type="Gene3D" id="1.10.8.1120">
    <property type="entry name" value="Histone RNA hairpin-binding protein RNA-binding domain"/>
    <property type="match status" value="1"/>
</dbReference>
<dbReference type="Pfam" id="PF15247">
    <property type="entry name" value="SLBP_RNA_bind"/>
    <property type="match status" value="1"/>
</dbReference>
<reference evidence="4" key="1">
    <citation type="submission" date="2025-08" db="UniProtKB">
        <authorList>
            <consortium name="Ensembl"/>
        </authorList>
    </citation>
    <scope>IDENTIFICATION</scope>
</reference>
<reference evidence="4" key="2">
    <citation type="submission" date="2025-09" db="UniProtKB">
        <authorList>
            <consortium name="Ensembl"/>
        </authorList>
    </citation>
    <scope>IDENTIFICATION</scope>
</reference>
<organism evidence="4 5">
    <name type="scientific">Crocodylus porosus</name>
    <name type="common">Saltwater crocodile</name>
    <name type="synonym">Estuarine crocodile</name>
    <dbReference type="NCBI Taxonomy" id="8502"/>
    <lineage>
        <taxon>Eukaryota</taxon>
        <taxon>Metazoa</taxon>
        <taxon>Chordata</taxon>
        <taxon>Craniata</taxon>
        <taxon>Vertebrata</taxon>
        <taxon>Euteleostomi</taxon>
        <taxon>Archelosauria</taxon>
        <taxon>Archosauria</taxon>
        <taxon>Crocodylia</taxon>
        <taxon>Longirostres</taxon>
        <taxon>Crocodylidae</taxon>
        <taxon>Crocodylus</taxon>
    </lineage>
</organism>
<dbReference type="InterPro" id="IPR038294">
    <property type="entry name" value="SLBP_RNA_bind_sf"/>
</dbReference>
<sequence length="251" mass="27468">MAARGRTWRVARALRGGPEGPELGLFMLPAASSRPAAGLRPLSSEPISFQVRVVSIGVGTRPSLGQGALSGCRSDIETDETTLQRRQKQIDYGKNTVGYQRFLQQVPKSARRAGVHPQTPNKHKKYSRRSWDMQIRLWRRALHAWDPPSQWPLQGCQGLERPWQLSAAVEMETDPLCCLSHHWLGALAWPPESLARAALGELAALAVPGPSSCLAPVEDPGWLHLWGDAASGWGCMSRERGAPPLSRPAAP</sequence>
<protein>
    <recommendedName>
        <fullName evidence="3">Histone RNA hairpin-binding protein RNA-binding domain-containing protein</fullName>
    </recommendedName>
</protein>
<evidence type="ECO:0000256" key="2">
    <source>
        <dbReference type="ARBA" id="ARBA00022884"/>
    </source>
</evidence>
<dbReference type="Ensembl" id="ENSCPRT00005025314.1">
    <property type="protein sequence ID" value="ENSCPRP00005021668.1"/>
    <property type="gene ID" value="ENSCPRG00005015071.1"/>
</dbReference>
<dbReference type="PANTHER" id="PTHR17408:SF11">
    <property type="entry name" value="STEM-LOOP BINDING PROTEIN-LIKE"/>
    <property type="match status" value="1"/>
</dbReference>
<dbReference type="AlphaFoldDB" id="A0A7M4F9X2"/>
<comment type="similarity">
    <text evidence="1">Belongs to the SLBP family.</text>
</comment>
<dbReference type="GO" id="GO:0071204">
    <property type="term" value="C:histone pre-mRNA 3'end processing complex"/>
    <property type="evidence" value="ECO:0007669"/>
    <property type="project" value="TreeGrafter"/>
</dbReference>
<dbReference type="GO" id="GO:0003729">
    <property type="term" value="F:mRNA binding"/>
    <property type="evidence" value="ECO:0007669"/>
    <property type="project" value="InterPro"/>
</dbReference>
<evidence type="ECO:0000313" key="4">
    <source>
        <dbReference type="Ensembl" id="ENSCPRP00005021668.1"/>
    </source>
</evidence>
<evidence type="ECO:0000256" key="1">
    <source>
        <dbReference type="ARBA" id="ARBA00006151"/>
    </source>
</evidence>
<dbReference type="GO" id="GO:0051028">
    <property type="term" value="P:mRNA transport"/>
    <property type="evidence" value="ECO:0007669"/>
    <property type="project" value="TreeGrafter"/>
</dbReference>
<evidence type="ECO:0000259" key="3">
    <source>
        <dbReference type="Pfam" id="PF15247"/>
    </source>
</evidence>
<dbReference type="GeneTree" id="ENSGT00940000164705"/>
<evidence type="ECO:0000313" key="5">
    <source>
        <dbReference type="Proteomes" id="UP000594220"/>
    </source>
</evidence>
<dbReference type="Proteomes" id="UP000594220">
    <property type="component" value="Unplaced"/>
</dbReference>
<keyword evidence="5" id="KW-1185">Reference proteome</keyword>
<dbReference type="GO" id="GO:0005737">
    <property type="term" value="C:cytoplasm"/>
    <property type="evidence" value="ECO:0007669"/>
    <property type="project" value="TreeGrafter"/>
</dbReference>
<dbReference type="PANTHER" id="PTHR17408">
    <property type="entry name" value="HISTONE RNA HAIRPIN-BINDING PROTEIN"/>
    <property type="match status" value="1"/>
</dbReference>
<feature type="domain" description="Histone RNA hairpin-binding protein RNA-binding" evidence="3">
    <location>
        <begin position="78"/>
        <end position="147"/>
    </location>
</feature>
<dbReference type="InterPro" id="IPR026502">
    <property type="entry name" value="SLBP1/SLBP2"/>
</dbReference>
<proteinExistence type="inferred from homology"/>
<dbReference type="FunFam" id="1.10.8.1120:FF:000001">
    <property type="entry name" value="Histone RNA hairpin-binding protein-like"/>
    <property type="match status" value="1"/>
</dbReference>
<dbReference type="GO" id="GO:0071207">
    <property type="term" value="F:histone pre-mRNA stem-loop binding"/>
    <property type="evidence" value="ECO:0007669"/>
    <property type="project" value="TreeGrafter"/>
</dbReference>
<dbReference type="InterPro" id="IPR029344">
    <property type="entry name" value="SLBP_RNA_bind"/>
</dbReference>
<accession>A0A7M4F9X2</accession>
<name>A0A7M4F9X2_CROPO</name>